<gene>
    <name evidence="1" type="ordered locus">CAP2UW1_1337</name>
</gene>
<reference evidence="1" key="1">
    <citation type="submission" date="2009-08" db="EMBL/GenBank/DDBJ databases">
        <authorList>
            <consortium name="US DOE Joint Genome Institute"/>
            <person name="Lucas S."/>
            <person name="Copeland A."/>
            <person name="Lapidus A."/>
            <person name="Glavina del Rio T."/>
            <person name="Dalin E."/>
            <person name="Tice H."/>
            <person name="Bruce D."/>
            <person name="Barry K."/>
            <person name="Pitluck S."/>
            <person name="Lowry S."/>
            <person name="Larimer F."/>
            <person name="Land M."/>
            <person name="Hauser L."/>
            <person name="Kyrpides N."/>
            <person name="Ivanova N."/>
            <person name="McMahon K.D."/>
            <person name="Hugenholtz P."/>
        </authorList>
    </citation>
    <scope>NUCLEOTIDE SEQUENCE</scope>
    <source>
        <strain evidence="1">UW-1</strain>
    </source>
</reference>
<dbReference type="HOGENOM" id="CLU_3380006_0_0_4"/>
<reference evidence="1" key="2">
    <citation type="submission" date="2009-09" db="EMBL/GenBank/DDBJ databases">
        <title>Complete sequence of chromosome of Candidatus Accumulibacter phosphatis clade IIA str. UW-1.</title>
        <authorList>
            <consortium name="US DOE Joint Genome Institute"/>
            <person name="Martin H.G."/>
            <person name="Ivanova N."/>
            <person name="Kunin V."/>
            <person name="Warnecke F."/>
            <person name="Barry K."/>
            <person name="He S."/>
            <person name="Salamov A."/>
            <person name="Szeto E."/>
            <person name="Dalin E."/>
            <person name="Pangilinan J.L."/>
            <person name="Lapidus A."/>
            <person name="Lowry S."/>
            <person name="Kyrpides N.C."/>
            <person name="McMahon K.D."/>
            <person name="Hugenholtz P."/>
        </authorList>
    </citation>
    <scope>NUCLEOTIDE SEQUENCE [LARGE SCALE GENOMIC DNA]</scope>
    <source>
        <strain evidence="1">UW-1</strain>
    </source>
</reference>
<dbReference type="EMBL" id="CP001715">
    <property type="protein sequence ID" value="ACV34661.1"/>
    <property type="molecule type" value="Genomic_DNA"/>
</dbReference>
<organism evidence="1">
    <name type="scientific">Accumulibacter regalis</name>
    <dbReference type="NCBI Taxonomy" id="522306"/>
    <lineage>
        <taxon>Bacteria</taxon>
        <taxon>Pseudomonadati</taxon>
        <taxon>Pseudomonadota</taxon>
        <taxon>Betaproteobacteria</taxon>
        <taxon>Candidatus Accumulibacter</taxon>
    </lineage>
</organism>
<proteinExistence type="predicted"/>
<dbReference type="AlphaFoldDB" id="C7RSE8"/>
<accession>C7RSE8</accession>
<sequence length="33" mass="3441">MPLNCLRPALLPPRWGVAGLDDPALALALAEVS</sequence>
<evidence type="ECO:0000313" key="1">
    <source>
        <dbReference type="EMBL" id="ACV34661.1"/>
    </source>
</evidence>
<protein>
    <submittedName>
        <fullName evidence="1">Uncharacterized protein</fullName>
    </submittedName>
</protein>
<name>C7RSE8_ACCRE</name>
<dbReference type="KEGG" id="app:CAP2UW1_1337"/>